<reference evidence="2" key="1">
    <citation type="submission" date="2021-12" db="EMBL/GenBank/DDBJ databases">
        <authorList>
            <person name="Rodrigo-Torres L."/>
            <person name="Arahal R. D."/>
            <person name="Lucena T."/>
        </authorList>
    </citation>
    <scope>NUCLEOTIDE SEQUENCE</scope>
    <source>
        <strain evidence="2">CECT 8267</strain>
    </source>
</reference>
<accession>A0ABM9AID8</accession>
<sequence length="77" mass="8730">MDYNQYNRDLAQKRQLHSAIEALHLLQSNIDVSPAEYATINLLIQRAQLLSSEINQQINALQREVLATKNQQGAALQ</sequence>
<feature type="coiled-coil region" evidence="1">
    <location>
        <begin position="44"/>
        <end position="71"/>
    </location>
</feature>
<protein>
    <submittedName>
        <fullName evidence="2">Uncharacterized protein</fullName>
    </submittedName>
</protein>
<proteinExistence type="predicted"/>
<organism evidence="2 3">
    <name type="scientific">Sinobacterium norvegicum</name>
    <dbReference type="NCBI Taxonomy" id="1641715"/>
    <lineage>
        <taxon>Bacteria</taxon>
        <taxon>Pseudomonadati</taxon>
        <taxon>Pseudomonadota</taxon>
        <taxon>Gammaproteobacteria</taxon>
        <taxon>Cellvibrionales</taxon>
        <taxon>Spongiibacteraceae</taxon>
        <taxon>Sinobacterium</taxon>
    </lineage>
</organism>
<gene>
    <name evidence="2" type="ORF">SIN8267_02953</name>
</gene>
<dbReference type="EMBL" id="CAKLPX010000004">
    <property type="protein sequence ID" value="CAH0992816.1"/>
    <property type="molecule type" value="Genomic_DNA"/>
</dbReference>
<keyword evidence="3" id="KW-1185">Reference proteome</keyword>
<name>A0ABM9AID8_9GAMM</name>
<evidence type="ECO:0000313" key="3">
    <source>
        <dbReference type="Proteomes" id="UP000838100"/>
    </source>
</evidence>
<keyword evidence="1" id="KW-0175">Coiled coil</keyword>
<evidence type="ECO:0000313" key="2">
    <source>
        <dbReference type="EMBL" id="CAH0992816.1"/>
    </source>
</evidence>
<dbReference type="RefSeq" id="WP_237445503.1">
    <property type="nucleotide sequence ID" value="NZ_CAKLPX010000004.1"/>
</dbReference>
<dbReference type="Proteomes" id="UP000838100">
    <property type="component" value="Unassembled WGS sequence"/>
</dbReference>
<comment type="caution">
    <text evidence="2">The sequence shown here is derived from an EMBL/GenBank/DDBJ whole genome shotgun (WGS) entry which is preliminary data.</text>
</comment>
<evidence type="ECO:0000256" key="1">
    <source>
        <dbReference type="SAM" id="Coils"/>
    </source>
</evidence>